<protein>
    <recommendedName>
        <fullName evidence="3">MobC</fullName>
    </recommendedName>
</protein>
<name>A0AAJ5S838_9PSED</name>
<reference evidence="1" key="1">
    <citation type="submission" date="2023-02" db="EMBL/GenBank/DDBJ databases">
        <title>tmexCD-toprJ-like cluster.</title>
        <authorList>
            <person name="Gao X."/>
            <person name="Wang C."/>
            <person name="Liu J."/>
        </authorList>
    </citation>
    <scope>NUCLEOTIDE SEQUENCE</scope>
    <source>
        <strain evidence="1">GDW21C697WI</strain>
        <plasmid evidence="1">pHNGDW697-2</plasmid>
    </source>
</reference>
<geneLocation type="plasmid" evidence="1 2">
    <name>pHNGDW697-2</name>
</geneLocation>
<dbReference type="AlphaFoldDB" id="A0AAJ5S838"/>
<sequence length="120" mass="13281">MTAETKKRRHGPVPKAKEEIRNRRVSVYFTEAEYAELLTRVKTPGELSPYARHQLFAGKTPYSVSIPEANYSAWAATAGLANNLNQLVRKLGAFGVADADLQAVRDLVRELRAALVEVGK</sequence>
<dbReference type="Proteomes" id="UP001217631">
    <property type="component" value="Plasmid pHNGDW697-2"/>
</dbReference>
<accession>A0AAJ5S838</accession>
<evidence type="ECO:0008006" key="3">
    <source>
        <dbReference type="Google" id="ProtNLM"/>
    </source>
</evidence>
<proteinExistence type="predicted"/>
<dbReference type="EMBL" id="CP118679">
    <property type="protein sequence ID" value="WEA23730.1"/>
    <property type="molecule type" value="Genomic_DNA"/>
</dbReference>
<evidence type="ECO:0000313" key="2">
    <source>
        <dbReference type="Proteomes" id="UP001217631"/>
    </source>
</evidence>
<dbReference type="RefSeq" id="WP_275000436.1">
    <property type="nucleotide sequence ID" value="NZ_CP118679.1"/>
</dbReference>
<keyword evidence="1" id="KW-0614">Plasmid</keyword>
<gene>
    <name evidence="1" type="ORF">PWA60_28640</name>
</gene>
<organism evidence="1 2">
    <name type="scientific">Pseudomonas juntendi</name>
    <dbReference type="NCBI Taxonomy" id="2666183"/>
    <lineage>
        <taxon>Bacteria</taxon>
        <taxon>Pseudomonadati</taxon>
        <taxon>Pseudomonadota</taxon>
        <taxon>Gammaproteobacteria</taxon>
        <taxon>Pseudomonadales</taxon>
        <taxon>Pseudomonadaceae</taxon>
        <taxon>Pseudomonas</taxon>
    </lineage>
</organism>
<evidence type="ECO:0000313" key="1">
    <source>
        <dbReference type="EMBL" id="WEA23730.1"/>
    </source>
</evidence>